<evidence type="ECO:0000256" key="3">
    <source>
        <dbReference type="ARBA" id="ARBA00006958"/>
    </source>
</evidence>
<dbReference type="GO" id="GO:0004518">
    <property type="term" value="F:nuclease activity"/>
    <property type="evidence" value="ECO:0007669"/>
    <property type="project" value="UniProtKB-KW"/>
</dbReference>
<evidence type="ECO:0000256" key="4">
    <source>
        <dbReference type="ARBA" id="ARBA00022722"/>
    </source>
</evidence>
<keyword evidence="10" id="KW-1185">Reference proteome</keyword>
<evidence type="ECO:0000313" key="10">
    <source>
        <dbReference type="Proteomes" id="UP001627154"/>
    </source>
</evidence>
<comment type="cofactor">
    <cofactor evidence="1">
        <name>a divalent metal cation</name>
        <dbReference type="ChEBI" id="CHEBI:60240"/>
    </cofactor>
</comment>
<evidence type="ECO:0000256" key="7">
    <source>
        <dbReference type="ARBA" id="ARBA00023242"/>
    </source>
</evidence>
<dbReference type="InterPro" id="IPR045249">
    <property type="entry name" value="HARBI1-like"/>
</dbReference>
<evidence type="ECO:0000256" key="1">
    <source>
        <dbReference type="ARBA" id="ARBA00001968"/>
    </source>
</evidence>
<dbReference type="GO" id="GO:0046872">
    <property type="term" value="F:metal ion binding"/>
    <property type="evidence" value="ECO:0007669"/>
    <property type="project" value="UniProtKB-KW"/>
</dbReference>
<keyword evidence="7" id="KW-0539">Nucleus</keyword>
<feature type="domain" description="DDE Tnp4" evidence="8">
    <location>
        <begin position="25"/>
        <end position="103"/>
    </location>
</feature>
<dbReference type="PANTHER" id="PTHR22930">
    <property type="match status" value="1"/>
</dbReference>
<name>A0ABD2WCR5_9HYME</name>
<comment type="similarity">
    <text evidence="3">Belongs to the HARBI1 family.</text>
</comment>
<dbReference type="InterPro" id="IPR027806">
    <property type="entry name" value="HARBI1_dom"/>
</dbReference>
<dbReference type="GO" id="GO:0005634">
    <property type="term" value="C:nucleus"/>
    <property type="evidence" value="ECO:0007669"/>
    <property type="project" value="UniProtKB-SubCell"/>
</dbReference>
<proteinExistence type="inferred from homology"/>
<organism evidence="9 10">
    <name type="scientific">Trichogramma kaykai</name>
    <dbReference type="NCBI Taxonomy" id="54128"/>
    <lineage>
        <taxon>Eukaryota</taxon>
        <taxon>Metazoa</taxon>
        <taxon>Ecdysozoa</taxon>
        <taxon>Arthropoda</taxon>
        <taxon>Hexapoda</taxon>
        <taxon>Insecta</taxon>
        <taxon>Pterygota</taxon>
        <taxon>Neoptera</taxon>
        <taxon>Endopterygota</taxon>
        <taxon>Hymenoptera</taxon>
        <taxon>Apocrita</taxon>
        <taxon>Proctotrupomorpha</taxon>
        <taxon>Chalcidoidea</taxon>
        <taxon>Trichogrammatidae</taxon>
        <taxon>Trichogramma</taxon>
    </lineage>
</organism>
<accession>A0ABD2WCR5</accession>
<comment type="subcellular location">
    <subcellularLocation>
        <location evidence="2">Nucleus</location>
    </subcellularLocation>
</comment>
<dbReference type="Pfam" id="PF13359">
    <property type="entry name" value="DDE_Tnp_4"/>
    <property type="match status" value="1"/>
</dbReference>
<dbReference type="AlphaFoldDB" id="A0ABD2WCR5"/>
<evidence type="ECO:0000313" key="9">
    <source>
        <dbReference type="EMBL" id="KAL3390880.1"/>
    </source>
</evidence>
<gene>
    <name evidence="9" type="ORF">TKK_014344</name>
</gene>
<evidence type="ECO:0000259" key="8">
    <source>
        <dbReference type="Pfam" id="PF13359"/>
    </source>
</evidence>
<dbReference type="PANTHER" id="PTHR22930:SF269">
    <property type="entry name" value="NUCLEASE HARBI1-LIKE PROTEIN"/>
    <property type="match status" value="1"/>
</dbReference>
<keyword evidence="6" id="KW-0378">Hydrolase</keyword>
<dbReference type="Proteomes" id="UP001627154">
    <property type="component" value="Unassembled WGS sequence"/>
</dbReference>
<protein>
    <recommendedName>
        <fullName evidence="8">DDE Tnp4 domain-containing protein</fullName>
    </recommendedName>
</protein>
<dbReference type="GO" id="GO:0016787">
    <property type="term" value="F:hydrolase activity"/>
    <property type="evidence" value="ECO:0007669"/>
    <property type="project" value="UniProtKB-KW"/>
</dbReference>
<sequence length="171" mass="20735">MNIHQRKLKIPTPKKLPWSEEKLPYYFIGDGAYPLREYLIKPMRGQRLTTQESNYNYRLSRARCVVENSFGRISKKWEVLQKTIQQKPENVEKVIKGICILHNILIDKNDKTLMNDVKYVNEQEVQEDKQQRYDSQHFQHQRLTQKGAQSRSRLMEWFEKYPLHNVTYHRR</sequence>
<comment type="caution">
    <text evidence="9">The sequence shown here is derived from an EMBL/GenBank/DDBJ whole genome shotgun (WGS) entry which is preliminary data.</text>
</comment>
<dbReference type="EMBL" id="JBJJXI010000114">
    <property type="protein sequence ID" value="KAL3390880.1"/>
    <property type="molecule type" value="Genomic_DNA"/>
</dbReference>
<evidence type="ECO:0000256" key="6">
    <source>
        <dbReference type="ARBA" id="ARBA00022801"/>
    </source>
</evidence>
<keyword evidence="4" id="KW-0540">Nuclease</keyword>
<reference evidence="9 10" key="1">
    <citation type="journal article" date="2024" name="bioRxiv">
        <title>A reference genome for Trichogramma kaykai: A tiny desert-dwelling parasitoid wasp with competing sex-ratio distorters.</title>
        <authorList>
            <person name="Culotta J."/>
            <person name="Lindsey A.R."/>
        </authorList>
    </citation>
    <scope>NUCLEOTIDE SEQUENCE [LARGE SCALE GENOMIC DNA]</scope>
    <source>
        <strain evidence="9 10">KSX58</strain>
    </source>
</reference>
<evidence type="ECO:0000256" key="2">
    <source>
        <dbReference type="ARBA" id="ARBA00004123"/>
    </source>
</evidence>
<evidence type="ECO:0000256" key="5">
    <source>
        <dbReference type="ARBA" id="ARBA00022723"/>
    </source>
</evidence>
<keyword evidence="5" id="KW-0479">Metal-binding</keyword>